<evidence type="ECO:0000256" key="3">
    <source>
        <dbReference type="ARBA" id="ARBA00022723"/>
    </source>
</evidence>
<proteinExistence type="inferred from homology"/>
<comment type="subcellular location">
    <subcellularLocation>
        <location evidence="1">Cytoplasm</location>
    </subcellularLocation>
</comment>
<dbReference type="Gene3D" id="3.30.1490.20">
    <property type="entry name" value="ATP-grasp fold, A domain"/>
    <property type="match status" value="1"/>
</dbReference>
<evidence type="ECO:0000256" key="13">
    <source>
        <dbReference type="ARBA" id="ARBA00023204"/>
    </source>
</evidence>
<dbReference type="InterPro" id="IPR041102">
    <property type="entry name" value="UvrA_inter"/>
</dbReference>
<dbReference type="EMBL" id="CP055156">
    <property type="protein sequence ID" value="QNF31637.1"/>
    <property type="molecule type" value="Genomic_DNA"/>
</dbReference>
<dbReference type="PANTHER" id="PTHR43152:SF3">
    <property type="entry name" value="UVRABC SYSTEM PROTEIN A"/>
    <property type="match status" value="1"/>
</dbReference>
<keyword evidence="2" id="KW-0963">Cytoplasm</keyword>
<reference evidence="18 19" key="1">
    <citation type="journal article" date="2018" name="Int. J. Syst. Evol. Microbiol.">
        <title>Adhaeribacter swui sp. nov., isolated from wet mud.</title>
        <authorList>
            <person name="Kim D.U."/>
            <person name="Kim K.W."/>
            <person name="Kang M.S."/>
            <person name="Kim J.Y."/>
            <person name="Jang J.H."/>
            <person name="Kim M.K."/>
        </authorList>
    </citation>
    <scope>NUCLEOTIDE SEQUENCE [LARGE SCALE GENOMIC DNA]</scope>
    <source>
        <strain evidence="18 19">KCTC 52873</strain>
    </source>
</reference>
<evidence type="ECO:0000256" key="9">
    <source>
        <dbReference type="ARBA" id="ARBA00022833"/>
    </source>
</evidence>
<dbReference type="GO" id="GO:0006289">
    <property type="term" value="P:nucleotide-excision repair"/>
    <property type="evidence" value="ECO:0007669"/>
    <property type="project" value="InterPro"/>
</dbReference>
<keyword evidence="10" id="KW-0067">ATP-binding</keyword>
<evidence type="ECO:0000256" key="5">
    <source>
        <dbReference type="ARBA" id="ARBA00022741"/>
    </source>
</evidence>
<evidence type="ECO:0000256" key="10">
    <source>
        <dbReference type="ARBA" id="ARBA00022840"/>
    </source>
</evidence>
<dbReference type="Pfam" id="PF17760">
    <property type="entry name" value="UvrA_inter"/>
    <property type="match status" value="1"/>
</dbReference>
<dbReference type="PANTHER" id="PTHR43152">
    <property type="entry name" value="UVRABC SYSTEM PROTEIN A"/>
    <property type="match status" value="1"/>
</dbReference>
<dbReference type="InterPro" id="IPR004602">
    <property type="entry name" value="UvrA"/>
</dbReference>
<dbReference type="GO" id="GO:0005737">
    <property type="term" value="C:cytoplasm"/>
    <property type="evidence" value="ECO:0007669"/>
    <property type="project" value="UniProtKB-SubCell"/>
</dbReference>
<keyword evidence="6" id="KW-0227">DNA damage</keyword>
<keyword evidence="4" id="KW-0677">Repeat</keyword>
<dbReference type="NCBIfam" id="TIGR00630">
    <property type="entry name" value="uvra"/>
    <property type="match status" value="1"/>
</dbReference>
<dbReference type="InterPro" id="IPR027417">
    <property type="entry name" value="P-loop_NTPase"/>
</dbReference>
<keyword evidence="9" id="KW-0862">Zinc</keyword>
<comment type="similarity">
    <text evidence="14">Belongs to the ABC transporter superfamily. UvrA family.</text>
</comment>
<gene>
    <name evidence="18" type="primary">uvrA</name>
    <name evidence="18" type="ORF">HUW51_02440</name>
</gene>
<dbReference type="AlphaFoldDB" id="A0A7G7G3A3"/>
<evidence type="ECO:0000256" key="1">
    <source>
        <dbReference type="ARBA" id="ARBA00004496"/>
    </source>
</evidence>
<evidence type="ECO:0000256" key="14">
    <source>
        <dbReference type="ARBA" id="ARBA00038000"/>
    </source>
</evidence>
<evidence type="ECO:0000256" key="4">
    <source>
        <dbReference type="ARBA" id="ARBA00022737"/>
    </source>
</evidence>
<feature type="domain" description="ABC transporter" evidence="17">
    <location>
        <begin position="621"/>
        <end position="956"/>
    </location>
</feature>
<evidence type="ECO:0000256" key="8">
    <source>
        <dbReference type="ARBA" id="ARBA00022771"/>
    </source>
</evidence>
<dbReference type="InterPro" id="IPR017871">
    <property type="entry name" value="ABC_transporter-like_CS"/>
</dbReference>
<evidence type="ECO:0000256" key="6">
    <source>
        <dbReference type="ARBA" id="ARBA00022763"/>
    </source>
</evidence>
<protein>
    <recommendedName>
        <fullName evidence="15">UvrABC system protein A</fullName>
    </recommendedName>
    <alternativeName>
        <fullName evidence="16">Excinuclease ABC subunit A</fullName>
    </alternativeName>
</protein>
<evidence type="ECO:0000256" key="11">
    <source>
        <dbReference type="ARBA" id="ARBA00022881"/>
    </source>
</evidence>
<dbReference type="InterPro" id="IPR041552">
    <property type="entry name" value="UvrA_DNA-bd"/>
</dbReference>
<dbReference type="GO" id="GO:0008270">
    <property type="term" value="F:zinc ion binding"/>
    <property type="evidence" value="ECO:0007669"/>
    <property type="project" value="UniProtKB-KW"/>
</dbReference>
<dbReference type="InterPro" id="IPR013815">
    <property type="entry name" value="ATP_grasp_subdomain_1"/>
</dbReference>
<dbReference type="CDD" id="cd03271">
    <property type="entry name" value="ABC_UvrA_II"/>
    <property type="match status" value="1"/>
</dbReference>
<dbReference type="Pfam" id="PF17755">
    <property type="entry name" value="UvrA_DNA-bind"/>
    <property type="match status" value="1"/>
</dbReference>
<dbReference type="GO" id="GO:0016887">
    <property type="term" value="F:ATP hydrolysis activity"/>
    <property type="evidence" value="ECO:0007669"/>
    <property type="project" value="InterPro"/>
</dbReference>
<evidence type="ECO:0000313" key="19">
    <source>
        <dbReference type="Proteomes" id="UP000515237"/>
    </source>
</evidence>
<evidence type="ECO:0000256" key="16">
    <source>
        <dbReference type="ARBA" id="ARBA00042156"/>
    </source>
</evidence>
<dbReference type="PROSITE" id="PS50893">
    <property type="entry name" value="ABC_TRANSPORTER_2"/>
    <property type="match status" value="1"/>
</dbReference>
<dbReference type="GO" id="GO:0005524">
    <property type="term" value="F:ATP binding"/>
    <property type="evidence" value="ECO:0007669"/>
    <property type="project" value="UniProtKB-KW"/>
</dbReference>
<keyword evidence="5" id="KW-0547">Nucleotide-binding</keyword>
<dbReference type="RefSeq" id="WP_185272425.1">
    <property type="nucleotide sequence ID" value="NZ_CP055156.1"/>
</dbReference>
<evidence type="ECO:0000256" key="7">
    <source>
        <dbReference type="ARBA" id="ARBA00022769"/>
    </source>
</evidence>
<organism evidence="18 19">
    <name type="scientific">Adhaeribacter swui</name>
    <dbReference type="NCBI Taxonomy" id="2086471"/>
    <lineage>
        <taxon>Bacteria</taxon>
        <taxon>Pseudomonadati</taxon>
        <taxon>Bacteroidota</taxon>
        <taxon>Cytophagia</taxon>
        <taxon>Cytophagales</taxon>
        <taxon>Hymenobacteraceae</taxon>
        <taxon>Adhaeribacter</taxon>
    </lineage>
</organism>
<dbReference type="Proteomes" id="UP000515237">
    <property type="component" value="Chromosome"/>
</dbReference>
<dbReference type="GO" id="GO:0003677">
    <property type="term" value="F:DNA binding"/>
    <property type="evidence" value="ECO:0007669"/>
    <property type="project" value="UniProtKB-KW"/>
</dbReference>
<dbReference type="Gene3D" id="1.10.8.280">
    <property type="entry name" value="ABC transporter ATPase domain-like"/>
    <property type="match status" value="1"/>
</dbReference>
<dbReference type="Gene3D" id="1.20.1580.10">
    <property type="entry name" value="ABC transporter ATPase like domain"/>
    <property type="match status" value="2"/>
</dbReference>
<keyword evidence="12" id="KW-0238">DNA-binding</keyword>
<evidence type="ECO:0000259" key="17">
    <source>
        <dbReference type="PROSITE" id="PS50893"/>
    </source>
</evidence>
<evidence type="ECO:0000313" key="18">
    <source>
        <dbReference type="EMBL" id="QNF31637.1"/>
    </source>
</evidence>
<dbReference type="KEGG" id="aswu:HUW51_02440"/>
<keyword evidence="7" id="KW-0228">DNA excision</keyword>
<evidence type="ECO:0000256" key="2">
    <source>
        <dbReference type="ARBA" id="ARBA00022490"/>
    </source>
</evidence>
<dbReference type="NCBIfam" id="NF001503">
    <property type="entry name" value="PRK00349.1"/>
    <property type="match status" value="1"/>
</dbReference>
<dbReference type="GO" id="GO:0009380">
    <property type="term" value="C:excinuclease repair complex"/>
    <property type="evidence" value="ECO:0007669"/>
    <property type="project" value="InterPro"/>
</dbReference>
<dbReference type="GO" id="GO:0004518">
    <property type="term" value="F:nuclease activity"/>
    <property type="evidence" value="ECO:0007669"/>
    <property type="project" value="UniProtKB-KW"/>
</dbReference>
<accession>A0A7G7G3A3</accession>
<keyword evidence="3" id="KW-0479">Metal-binding</keyword>
<keyword evidence="11" id="KW-0267">Excision nuclease</keyword>
<dbReference type="PROSITE" id="PS00211">
    <property type="entry name" value="ABC_TRANSPORTER_1"/>
    <property type="match status" value="2"/>
</dbReference>
<keyword evidence="8" id="KW-0863">Zinc-finger</keyword>
<dbReference type="InterPro" id="IPR003439">
    <property type="entry name" value="ABC_transporter-like_ATP-bd"/>
</dbReference>
<name>A0A7G7G3A3_9BACT</name>
<evidence type="ECO:0000256" key="15">
    <source>
        <dbReference type="ARBA" id="ARBA00039316"/>
    </source>
</evidence>
<keyword evidence="19" id="KW-1185">Reference proteome</keyword>
<evidence type="ECO:0000256" key="12">
    <source>
        <dbReference type="ARBA" id="ARBA00023125"/>
    </source>
</evidence>
<dbReference type="FunFam" id="1.20.1580.10:FF:000002">
    <property type="entry name" value="UvrABC system protein A"/>
    <property type="match status" value="1"/>
</dbReference>
<dbReference type="Gene3D" id="3.40.50.300">
    <property type="entry name" value="P-loop containing nucleotide triphosphate hydrolases"/>
    <property type="match status" value="2"/>
</dbReference>
<keyword evidence="18" id="KW-0378">Hydrolase</keyword>
<sequence length="966" mass="107808">MASEKEANLLIDNGTATAETPETPSTTEAPLIEVYGAREHNLKNISLKIPRNKLVVFTGISGSGKSSLAFDTIYAEGQRRYMETFSAYARSFLGGLERPNVDKIEGLSPVISIEQKTTSRNPRSTVGTITEIYDFLRLLYARTAEAFSYVTGERMIRQSDDQIVNHILENHDKKKLIILAPVVKGRKGHYRELFEQIRKMGFVRVRVDGDLMELVPKMQVDRYKIHDIEIVIDKIIVNTEDRYRLSSSIQNALTHGKGTVTILDPDTNASHFFSRHLMDPATGIAYDDPAPNTFSFNSPYGACPNCNGLGEIQEITEESIIPDKTLSISRGGIAPLGEFRDIWIFNQIQTILKQNKLSISTPIQDIPAPVLNQLLHGIDEDIIVKAKGQNFITQFEGIINFLRKQMDSDSDAIRTWINEFTQTSVCPECQGYRLKKESLHFKIDGLHIGQLAQFNIGKLADWFTNLEDRLTERQNLIGRELLKEIRKRIKFLLDVGLEYLNLHRSVRTLSGGESQRIRLATQIGTQLVGVLYIMDEPSIGLHQRDNEKLINALKNLRDIGNSVIVVEHDKDMILHADHVLDIGPGAGIHGGHIVAAGSPTEIFNSGSLTSQYLSGQKHIEVRREKRPGNGKFLELRGAKGHNLKNLSVTFPLGKLIAVTGVSGSGKSTLIHDTLFPILNQHFFNAKRDPLAYQAIEGLEHLDKVIEVDQSPIGRTPRSNPATYTGMFTDIRALFAQLPEAKIRGYSAGRFSFNVKGGRCETCEGAGMRTIEMNFLPDVYVPCETCKGKRYNRETLEVRFKGKSITDVLDMTVEKAVEFFDNQPRILRKVQILNEVGLGYITLGQQATTLSGGEAQRVKLSTELAKKDTGKTFYILDEPTTGLHFEDIKHLADVIHKLVDKGNTVLLIEHNLDMIKVADHIIDIGPEGGDAGGTIVAQGTPEEVAACNKGYTARFLREELRTSQYLP</sequence>
<dbReference type="SUPFAM" id="SSF52540">
    <property type="entry name" value="P-loop containing nucleoside triphosphate hydrolases"/>
    <property type="match status" value="2"/>
</dbReference>
<keyword evidence="13" id="KW-0234">DNA repair</keyword>